<dbReference type="Gene3D" id="1.20.5.1930">
    <property type="match status" value="1"/>
</dbReference>
<feature type="transmembrane region" description="Helical" evidence="9">
    <location>
        <begin position="26"/>
        <end position="45"/>
    </location>
</feature>
<evidence type="ECO:0000313" key="12">
    <source>
        <dbReference type="EMBL" id="KNB51379.1"/>
    </source>
</evidence>
<dbReference type="GO" id="GO:0016020">
    <property type="term" value="C:membrane"/>
    <property type="evidence" value="ECO:0007669"/>
    <property type="project" value="InterPro"/>
</dbReference>
<organism evidence="12 13">
    <name type="scientific">Streptomyces caatingaensis</name>
    <dbReference type="NCBI Taxonomy" id="1678637"/>
    <lineage>
        <taxon>Bacteria</taxon>
        <taxon>Bacillati</taxon>
        <taxon>Actinomycetota</taxon>
        <taxon>Actinomycetes</taxon>
        <taxon>Kitasatosporales</taxon>
        <taxon>Streptomycetaceae</taxon>
        <taxon>Streptomyces</taxon>
    </lineage>
</organism>
<dbReference type="GO" id="GO:0000155">
    <property type="term" value="F:phosphorelay sensor kinase activity"/>
    <property type="evidence" value="ECO:0007669"/>
    <property type="project" value="InterPro"/>
</dbReference>
<evidence type="ECO:0000256" key="7">
    <source>
        <dbReference type="ARBA" id="ARBA00022840"/>
    </source>
</evidence>
<evidence type="ECO:0000313" key="13">
    <source>
        <dbReference type="Proteomes" id="UP000037288"/>
    </source>
</evidence>
<dbReference type="PATRIC" id="fig|1678637.3.peg.3709"/>
<protein>
    <recommendedName>
        <fullName evidence="2">histidine kinase</fullName>
        <ecNumber evidence="2">2.7.13.3</ecNumber>
    </recommendedName>
</protein>
<name>A0A0K9XD82_9ACTN</name>
<comment type="caution">
    <text evidence="12">The sequence shown here is derived from an EMBL/GenBank/DDBJ whole genome shotgun (WGS) entry which is preliminary data.</text>
</comment>
<keyword evidence="5" id="KW-0547">Nucleotide-binding</keyword>
<keyword evidence="8" id="KW-0902">Two-component regulatory system</keyword>
<evidence type="ECO:0000259" key="10">
    <source>
        <dbReference type="Pfam" id="PF02518"/>
    </source>
</evidence>
<accession>A0A0K9XD82</accession>
<evidence type="ECO:0000256" key="5">
    <source>
        <dbReference type="ARBA" id="ARBA00022741"/>
    </source>
</evidence>
<keyword evidence="3" id="KW-0597">Phosphoprotein</keyword>
<comment type="catalytic activity">
    <reaction evidence="1">
        <text>ATP + protein L-histidine = ADP + protein N-phospho-L-histidine.</text>
        <dbReference type="EC" id="2.7.13.3"/>
    </reaction>
</comment>
<dbReference type="PANTHER" id="PTHR24421:SF10">
    <property type="entry name" value="NITRATE_NITRITE SENSOR PROTEIN NARQ"/>
    <property type="match status" value="1"/>
</dbReference>
<feature type="transmembrane region" description="Helical" evidence="9">
    <location>
        <begin position="84"/>
        <end position="117"/>
    </location>
</feature>
<dbReference type="GO" id="GO:0046983">
    <property type="term" value="F:protein dimerization activity"/>
    <property type="evidence" value="ECO:0007669"/>
    <property type="project" value="InterPro"/>
</dbReference>
<reference evidence="13" key="1">
    <citation type="submission" date="2015-07" db="EMBL/GenBank/DDBJ databases">
        <title>Draft genome sequence of Streptomyces sp. CMAA 1322, a bacterium isolated from Caatinga biome, from dry forest semiarid of Brazil.</title>
        <authorList>
            <person name="Santos S.N."/>
            <person name="Gacesa R."/>
            <person name="Taketani R.G."/>
            <person name="Long P.F."/>
            <person name="Melo I.S."/>
        </authorList>
    </citation>
    <scope>NUCLEOTIDE SEQUENCE [LARGE SCALE GENOMIC DNA]</scope>
    <source>
        <strain evidence="13">CMAA 1322</strain>
    </source>
</reference>
<evidence type="ECO:0000256" key="2">
    <source>
        <dbReference type="ARBA" id="ARBA00012438"/>
    </source>
</evidence>
<dbReference type="Proteomes" id="UP000037288">
    <property type="component" value="Unassembled WGS sequence"/>
</dbReference>
<dbReference type="Pfam" id="PF02518">
    <property type="entry name" value="HATPase_c"/>
    <property type="match status" value="1"/>
</dbReference>
<dbReference type="STRING" id="1678637.AC230_17210"/>
<evidence type="ECO:0000256" key="4">
    <source>
        <dbReference type="ARBA" id="ARBA00022679"/>
    </source>
</evidence>
<dbReference type="InterPro" id="IPR036890">
    <property type="entry name" value="HATPase_C_sf"/>
</dbReference>
<evidence type="ECO:0000256" key="8">
    <source>
        <dbReference type="ARBA" id="ARBA00023012"/>
    </source>
</evidence>
<feature type="transmembrane region" description="Helical" evidence="9">
    <location>
        <begin position="51"/>
        <end position="72"/>
    </location>
</feature>
<dbReference type="InterPro" id="IPR011712">
    <property type="entry name" value="Sig_transdc_His_kin_sub3_dim/P"/>
</dbReference>
<keyword evidence="9" id="KW-1133">Transmembrane helix</keyword>
<feature type="domain" description="Histidine kinase/HSP90-like ATPase" evidence="10">
    <location>
        <begin position="296"/>
        <end position="386"/>
    </location>
</feature>
<dbReference type="Pfam" id="PF07730">
    <property type="entry name" value="HisKA_3"/>
    <property type="match status" value="1"/>
</dbReference>
<evidence type="ECO:0000256" key="3">
    <source>
        <dbReference type="ARBA" id="ARBA00022553"/>
    </source>
</evidence>
<keyword evidence="9" id="KW-0472">Membrane</keyword>
<gene>
    <name evidence="12" type="ORF">AC230_17210</name>
</gene>
<dbReference type="SUPFAM" id="SSF55874">
    <property type="entry name" value="ATPase domain of HSP90 chaperone/DNA topoisomerase II/histidine kinase"/>
    <property type="match status" value="1"/>
</dbReference>
<feature type="transmembrane region" description="Helical" evidence="9">
    <location>
        <begin position="123"/>
        <end position="139"/>
    </location>
</feature>
<dbReference type="OrthoDB" id="227596at2"/>
<dbReference type="Gene3D" id="3.30.565.10">
    <property type="entry name" value="Histidine kinase-like ATPase, C-terminal domain"/>
    <property type="match status" value="1"/>
</dbReference>
<evidence type="ECO:0000259" key="11">
    <source>
        <dbReference type="Pfam" id="PF07730"/>
    </source>
</evidence>
<dbReference type="InterPro" id="IPR003594">
    <property type="entry name" value="HATPase_dom"/>
</dbReference>
<keyword evidence="6 12" id="KW-0418">Kinase</keyword>
<proteinExistence type="predicted"/>
<dbReference type="GO" id="GO:0005524">
    <property type="term" value="F:ATP binding"/>
    <property type="evidence" value="ECO:0007669"/>
    <property type="project" value="UniProtKB-KW"/>
</dbReference>
<evidence type="ECO:0000256" key="1">
    <source>
        <dbReference type="ARBA" id="ARBA00000085"/>
    </source>
</evidence>
<keyword evidence="4" id="KW-0808">Transferase</keyword>
<keyword evidence="7" id="KW-0067">ATP-binding</keyword>
<dbReference type="AlphaFoldDB" id="A0A0K9XD82"/>
<dbReference type="RefSeq" id="WP_049717209.1">
    <property type="nucleotide sequence ID" value="NZ_LFXA01000010.1"/>
</dbReference>
<feature type="transmembrane region" description="Helical" evidence="9">
    <location>
        <begin position="146"/>
        <end position="162"/>
    </location>
</feature>
<sequence length="387" mass="41137">MPIENWTGWPPREALSGVGVPRRRRALTWVVRVVLLAVFVTGIVHENALHGWGYAVPAVGLAVCSLAVWRCFGTTLQQRLWPSIGLLAVLIATGGVAEWAGTSVTATGLWCVAAVIAVERLPLGPGLGVAGVAIAAYVLTSRETPLGTAGAVGLVLLIGYSLRLDEEARGAGYRLLAQERLARRAEAESAALAERARIAREIHDVLAHSLSAQLVHLEAARLLIESGAERQRILERVTAARGMAREGLAETRQALSALRGEMTQPEEFLREIAASEGARLEVTGQARRLPAEAGLAVRRVAREALTNVRKHAPGAWVEMEFSYLDGEVELSVHDGGARGQNQGLAASGAGYGLLGMRERAELLGGTLEAGPAGPEREGFVVRLRVPA</sequence>
<evidence type="ECO:0000256" key="9">
    <source>
        <dbReference type="SAM" id="Phobius"/>
    </source>
</evidence>
<dbReference type="InterPro" id="IPR050482">
    <property type="entry name" value="Sensor_HK_TwoCompSys"/>
</dbReference>
<dbReference type="EMBL" id="LFXA01000010">
    <property type="protein sequence ID" value="KNB51379.1"/>
    <property type="molecule type" value="Genomic_DNA"/>
</dbReference>
<dbReference type="CDD" id="cd16917">
    <property type="entry name" value="HATPase_UhpB-NarQ-NarX-like"/>
    <property type="match status" value="1"/>
</dbReference>
<keyword evidence="13" id="KW-1185">Reference proteome</keyword>
<dbReference type="PANTHER" id="PTHR24421">
    <property type="entry name" value="NITRATE/NITRITE SENSOR PROTEIN NARX-RELATED"/>
    <property type="match status" value="1"/>
</dbReference>
<keyword evidence="9" id="KW-0812">Transmembrane</keyword>
<dbReference type="EC" id="2.7.13.3" evidence="2"/>
<evidence type="ECO:0000256" key="6">
    <source>
        <dbReference type="ARBA" id="ARBA00022777"/>
    </source>
</evidence>
<feature type="domain" description="Signal transduction histidine kinase subgroup 3 dimerisation and phosphoacceptor" evidence="11">
    <location>
        <begin position="194"/>
        <end position="259"/>
    </location>
</feature>